<protein>
    <recommendedName>
        <fullName evidence="12">SH3 domain-containing protein</fullName>
    </recommendedName>
</protein>
<dbReference type="PANTHER" id="PTHR45854">
    <property type="entry name" value="ASAP FAMILY MEMBER"/>
    <property type="match status" value="1"/>
</dbReference>
<dbReference type="InterPro" id="IPR036028">
    <property type="entry name" value="SH3-like_dom_sf"/>
</dbReference>
<keyword evidence="8" id="KW-0862">Zinc</keyword>
<evidence type="ECO:0000256" key="6">
    <source>
        <dbReference type="ARBA" id="ARBA00022723"/>
    </source>
</evidence>
<feature type="non-terminal residue" evidence="13">
    <location>
        <position position="1"/>
    </location>
</feature>
<feature type="domain" description="SH3" evidence="12">
    <location>
        <begin position="39"/>
        <end position="101"/>
    </location>
</feature>
<dbReference type="PROSITE" id="PS50002">
    <property type="entry name" value="SH3"/>
    <property type="match status" value="1"/>
</dbReference>
<keyword evidence="10" id="KW-0472">Membrane</keyword>
<dbReference type="EMBL" id="BFAA01018486">
    <property type="protein sequence ID" value="GCB78911.1"/>
    <property type="molecule type" value="Genomic_DNA"/>
</dbReference>
<proteinExistence type="predicted"/>
<comment type="subcellular location">
    <subcellularLocation>
        <location evidence="2">Cytoplasm</location>
    </subcellularLocation>
    <subcellularLocation>
        <location evidence="1">Membrane</location>
    </subcellularLocation>
</comment>
<reference evidence="13 14" key="1">
    <citation type="journal article" date="2018" name="Nat. Ecol. Evol.">
        <title>Shark genomes provide insights into elasmobranch evolution and the origin of vertebrates.</title>
        <authorList>
            <person name="Hara Y"/>
            <person name="Yamaguchi K"/>
            <person name="Onimaru K"/>
            <person name="Kadota M"/>
            <person name="Koyanagi M"/>
            <person name="Keeley SD"/>
            <person name="Tatsumi K"/>
            <person name="Tanaka K"/>
            <person name="Motone F"/>
            <person name="Kageyama Y"/>
            <person name="Nozu R"/>
            <person name="Adachi N"/>
            <person name="Nishimura O"/>
            <person name="Nakagawa R"/>
            <person name="Tanegashima C"/>
            <person name="Kiyatake I"/>
            <person name="Matsumoto R"/>
            <person name="Murakumo K"/>
            <person name="Nishida K"/>
            <person name="Terakita A"/>
            <person name="Kuratani S"/>
            <person name="Sato K"/>
            <person name="Hyodo S Kuraku.S."/>
        </authorList>
    </citation>
    <scope>NUCLEOTIDE SEQUENCE [LARGE SCALE GENOMIC DNA]</scope>
</reference>
<name>A0A401Q0J7_SCYTO</name>
<evidence type="ECO:0000256" key="2">
    <source>
        <dbReference type="ARBA" id="ARBA00004496"/>
    </source>
</evidence>
<evidence type="ECO:0000256" key="4">
    <source>
        <dbReference type="ARBA" id="ARBA00022468"/>
    </source>
</evidence>
<dbReference type="InterPro" id="IPR043593">
    <property type="entry name" value="ASAP"/>
</dbReference>
<dbReference type="GO" id="GO:0046872">
    <property type="term" value="F:metal ion binding"/>
    <property type="evidence" value="ECO:0007669"/>
    <property type="project" value="UniProtKB-KW"/>
</dbReference>
<keyword evidence="14" id="KW-1185">Reference proteome</keyword>
<keyword evidence="3 11" id="KW-0728">SH3 domain</keyword>
<dbReference type="Pfam" id="PF07653">
    <property type="entry name" value="SH3_2"/>
    <property type="match status" value="1"/>
</dbReference>
<evidence type="ECO:0000256" key="9">
    <source>
        <dbReference type="ARBA" id="ARBA00023043"/>
    </source>
</evidence>
<dbReference type="Proteomes" id="UP000288216">
    <property type="component" value="Unassembled WGS sequence"/>
</dbReference>
<accession>A0A401Q0J7</accession>
<evidence type="ECO:0000313" key="14">
    <source>
        <dbReference type="Proteomes" id="UP000288216"/>
    </source>
</evidence>
<dbReference type="FunFam" id="2.30.30.40:FF:000012">
    <property type="entry name" value="Arf-GAP with SH3 domain, ANK repeat and PH domain-containing protein 2"/>
    <property type="match status" value="1"/>
</dbReference>
<dbReference type="STRING" id="75743.A0A401Q0J7"/>
<evidence type="ECO:0000313" key="13">
    <source>
        <dbReference type="EMBL" id="GCB78911.1"/>
    </source>
</evidence>
<dbReference type="SUPFAM" id="SSF50044">
    <property type="entry name" value="SH3-domain"/>
    <property type="match status" value="1"/>
</dbReference>
<dbReference type="Gene3D" id="2.30.30.40">
    <property type="entry name" value="SH3 Domains"/>
    <property type="match status" value="1"/>
</dbReference>
<organism evidence="13 14">
    <name type="scientific">Scyliorhinus torazame</name>
    <name type="common">Cloudy catshark</name>
    <name type="synonym">Catulus torazame</name>
    <dbReference type="NCBI Taxonomy" id="75743"/>
    <lineage>
        <taxon>Eukaryota</taxon>
        <taxon>Metazoa</taxon>
        <taxon>Chordata</taxon>
        <taxon>Craniata</taxon>
        <taxon>Vertebrata</taxon>
        <taxon>Chondrichthyes</taxon>
        <taxon>Elasmobranchii</taxon>
        <taxon>Galeomorphii</taxon>
        <taxon>Galeoidea</taxon>
        <taxon>Carcharhiniformes</taxon>
        <taxon>Scyliorhinidae</taxon>
        <taxon>Scyliorhinus</taxon>
    </lineage>
</organism>
<keyword evidence="6" id="KW-0479">Metal-binding</keyword>
<comment type="caution">
    <text evidence="13">The sequence shown here is derived from an EMBL/GenBank/DDBJ whole genome shotgun (WGS) entry which is preliminary data.</text>
</comment>
<dbReference type="GO" id="GO:0016020">
    <property type="term" value="C:membrane"/>
    <property type="evidence" value="ECO:0007669"/>
    <property type="project" value="UniProtKB-SubCell"/>
</dbReference>
<evidence type="ECO:0000256" key="8">
    <source>
        <dbReference type="ARBA" id="ARBA00022833"/>
    </source>
</evidence>
<dbReference type="GO" id="GO:0005096">
    <property type="term" value="F:GTPase activator activity"/>
    <property type="evidence" value="ECO:0007669"/>
    <property type="project" value="UniProtKB-KW"/>
</dbReference>
<evidence type="ECO:0000256" key="1">
    <source>
        <dbReference type="ARBA" id="ARBA00004370"/>
    </source>
</evidence>
<dbReference type="AlphaFoldDB" id="A0A401Q0J7"/>
<dbReference type="GO" id="GO:0005737">
    <property type="term" value="C:cytoplasm"/>
    <property type="evidence" value="ECO:0007669"/>
    <property type="project" value="UniProtKB-SubCell"/>
</dbReference>
<evidence type="ECO:0000256" key="10">
    <source>
        <dbReference type="ARBA" id="ARBA00023136"/>
    </source>
</evidence>
<keyword evidence="9" id="KW-0040">ANK repeat</keyword>
<evidence type="ECO:0000256" key="11">
    <source>
        <dbReference type="PROSITE-ProRule" id="PRU00192"/>
    </source>
</evidence>
<keyword evidence="5" id="KW-0963">Cytoplasm</keyword>
<dbReference type="PRINTS" id="PR00452">
    <property type="entry name" value="SH3DOMAIN"/>
</dbReference>
<keyword evidence="4" id="KW-0343">GTPase activation</keyword>
<dbReference type="OrthoDB" id="435430at2759"/>
<dbReference type="PANTHER" id="PTHR45854:SF1">
    <property type="entry name" value="ARF-GAP WITH SH3 DOMAIN, ANK REPEAT AND PH DOMAIN-CONTAINING PROTEIN 3"/>
    <property type="match status" value="1"/>
</dbReference>
<keyword evidence="7" id="KW-0677">Repeat</keyword>
<evidence type="ECO:0000256" key="3">
    <source>
        <dbReference type="ARBA" id="ARBA00022443"/>
    </source>
</evidence>
<evidence type="ECO:0000256" key="7">
    <source>
        <dbReference type="ARBA" id="ARBA00022737"/>
    </source>
</evidence>
<evidence type="ECO:0000256" key="5">
    <source>
        <dbReference type="ARBA" id="ARBA00022490"/>
    </source>
</evidence>
<dbReference type="InterPro" id="IPR001452">
    <property type="entry name" value="SH3_domain"/>
</dbReference>
<sequence length="101" mass="11252">EYLSPTGSNSRSREDVYIVPSSSKPIPVPLPRRSVGVKLKQKRVKAILDCIADNPDELTFTKGEVIIVTGEEDSFWWVGHIEGDKLRAGAFPVDYVHLLSE</sequence>
<dbReference type="SMART" id="SM00326">
    <property type="entry name" value="SH3"/>
    <property type="match status" value="1"/>
</dbReference>
<evidence type="ECO:0000259" key="12">
    <source>
        <dbReference type="PROSITE" id="PS50002"/>
    </source>
</evidence>
<gene>
    <name evidence="13" type="ORF">scyTo_0021246</name>
</gene>